<sequence length="94" mass="10236">ALVTAMDEARDAVSAALSLRKAEKLRVRQPLRTLTIATSDPAGLAPFRSLIAEEVNVKEVRILDAADAGYHVEQVLTLNPRAFAPEVRKLTSKL</sequence>
<protein>
    <submittedName>
        <fullName evidence="1">Isoleucine-tRNA ligase</fullName>
    </submittedName>
</protein>
<dbReference type="AlphaFoldDB" id="W1YNK7"/>
<dbReference type="InterPro" id="IPR009080">
    <property type="entry name" value="tRNAsynth_Ia_anticodon-bd"/>
</dbReference>
<comment type="caution">
    <text evidence="1">The sequence shown here is derived from an EMBL/GenBank/DDBJ whole genome shotgun (WGS) entry which is preliminary data.</text>
</comment>
<dbReference type="GO" id="GO:0004812">
    <property type="term" value="F:aminoacyl-tRNA ligase activity"/>
    <property type="evidence" value="ECO:0007669"/>
    <property type="project" value="InterPro"/>
</dbReference>
<proteinExistence type="predicted"/>
<dbReference type="GO" id="GO:0005524">
    <property type="term" value="F:ATP binding"/>
    <property type="evidence" value="ECO:0007669"/>
    <property type="project" value="InterPro"/>
</dbReference>
<gene>
    <name evidence="1" type="ORF">Q604_UNBC01900G0001</name>
</gene>
<feature type="non-terminal residue" evidence="1">
    <location>
        <position position="94"/>
    </location>
</feature>
<reference evidence="1" key="1">
    <citation type="submission" date="2013-12" db="EMBL/GenBank/DDBJ databases">
        <title>A Varibaculum cambriense genome reconstructed from a premature infant gut community with otherwise low bacterial novelty that shifts toward anaerobic metabolism during the third week of life.</title>
        <authorList>
            <person name="Brown C.T."/>
            <person name="Sharon I."/>
            <person name="Thomas B.C."/>
            <person name="Castelle C.J."/>
            <person name="Morowitz M.J."/>
            <person name="Banfield J.F."/>
        </authorList>
    </citation>
    <scope>NUCLEOTIDE SEQUENCE</scope>
</reference>
<dbReference type="SUPFAM" id="SSF47323">
    <property type="entry name" value="Anticodon-binding domain of a subclass of class I aminoacyl-tRNA synthetases"/>
    <property type="match status" value="1"/>
</dbReference>
<organism evidence="1">
    <name type="scientific">human gut metagenome</name>
    <dbReference type="NCBI Taxonomy" id="408170"/>
    <lineage>
        <taxon>unclassified sequences</taxon>
        <taxon>metagenomes</taxon>
        <taxon>organismal metagenomes</taxon>
    </lineage>
</organism>
<feature type="non-terminal residue" evidence="1">
    <location>
        <position position="1"/>
    </location>
</feature>
<name>W1YNK7_9ZZZZ</name>
<dbReference type="GO" id="GO:0006418">
    <property type="term" value="P:tRNA aminoacylation for protein translation"/>
    <property type="evidence" value="ECO:0007669"/>
    <property type="project" value="InterPro"/>
</dbReference>
<keyword evidence="1" id="KW-0436">Ligase</keyword>
<accession>W1YNK7</accession>
<evidence type="ECO:0000313" key="1">
    <source>
        <dbReference type="EMBL" id="ETJ44067.1"/>
    </source>
</evidence>
<dbReference type="EMBL" id="AZMM01001900">
    <property type="protein sequence ID" value="ETJ44067.1"/>
    <property type="molecule type" value="Genomic_DNA"/>
</dbReference>